<feature type="compositionally biased region" description="Polar residues" evidence="1">
    <location>
        <begin position="365"/>
        <end position="381"/>
    </location>
</feature>
<evidence type="ECO:0000256" key="1">
    <source>
        <dbReference type="SAM" id="MobiDB-lite"/>
    </source>
</evidence>
<feature type="domain" description="DDE-1" evidence="2">
    <location>
        <begin position="195"/>
        <end position="286"/>
    </location>
</feature>
<evidence type="ECO:0000259" key="2">
    <source>
        <dbReference type="Pfam" id="PF03184"/>
    </source>
</evidence>
<dbReference type="GO" id="GO:0003677">
    <property type="term" value="F:DNA binding"/>
    <property type="evidence" value="ECO:0007669"/>
    <property type="project" value="TreeGrafter"/>
</dbReference>
<dbReference type="Proteomes" id="UP000192223">
    <property type="component" value="Unplaced"/>
</dbReference>
<dbReference type="InterPro" id="IPR013083">
    <property type="entry name" value="Znf_RING/FYVE/PHD"/>
</dbReference>
<dbReference type="OrthoDB" id="6763924at2759"/>
<organism evidence="3 4">
    <name type="scientific">Agrilus planipennis</name>
    <name type="common">Emerald ash borer</name>
    <name type="synonym">Agrilus marcopoli</name>
    <dbReference type="NCBI Taxonomy" id="224129"/>
    <lineage>
        <taxon>Eukaryota</taxon>
        <taxon>Metazoa</taxon>
        <taxon>Ecdysozoa</taxon>
        <taxon>Arthropoda</taxon>
        <taxon>Hexapoda</taxon>
        <taxon>Insecta</taxon>
        <taxon>Pterygota</taxon>
        <taxon>Neoptera</taxon>
        <taxon>Endopterygota</taxon>
        <taxon>Coleoptera</taxon>
        <taxon>Polyphaga</taxon>
        <taxon>Elateriformia</taxon>
        <taxon>Buprestoidea</taxon>
        <taxon>Buprestidae</taxon>
        <taxon>Agrilinae</taxon>
        <taxon>Agrilus</taxon>
    </lineage>
</organism>
<dbReference type="InterPro" id="IPR036397">
    <property type="entry name" value="RNaseH_sf"/>
</dbReference>
<accession>A0A7F5RHH1</accession>
<dbReference type="PANTHER" id="PTHR19303">
    <property type="entry name" value="TRANSPOSON"/>
    <property type="match status" value="1"/>
</dbReference>
<dbReference type="GeneID" id="112906062"/>
<dbReference type="KEGG" id="apln:112906062"/>
<gene>
    <name evidence="4" type="primary">LOC112906062</name>
</gene>
<dbReference type="CDD" id="cd15517">
    <property type="entry name" value="PHD_TCF19_like"/>
    <property type="match status" value="1"/>
</dbReference>
<dbReference type="InterPro" id="IPR050863">
    <property type="entry name" value="CenT-Element_Derived"/>
</dbReference>
<evidence type="ECO:0000313" key="3">
    <source>
        <dbReference type="Proteomes" id="UP000192223"/>
    </source>
</evidence>
<dbReference type="AlphaFoldDB" id="A0A7F5RHH1"/>
<name>A0A7F5RHH1_AGRPL</name>
<sequence length="532" mass="59104">MGYATPRQVFSSTQEDSLKKYLLQMASIFYGYSPKDVRRLAYECANKFEIEIPPSWAANKMAGKEWLTMFLKRNPELSIRKPEPTSLGRATSFNAQNVKVFFDKLAEVMDRYGFTAADIWNIDETGLSTVLKPNKIVAAKGKRNVGAMTSGERGTNVTVVTAVSALGNAVSAMFVFSRKKFKTHFLNGGPPDCIGTGNASGWVTDEEFYQFMQHFIKHVKPSMERPVLLVLDNHSSHLNVKTLTLAKENGVVMLSFPPHCSHKLQPLDVSVFGPFKKYCAAAQDAWLRNNPGKTLTIYDIPKIVADSLPIAQTSINIVNGFRKTGIFPYNANIFGEDGFSPSFVTDRPGLENSKPGKDYLEQPVMSSTEFNPTPSTSTSQAELEPGPSNKENESVNLIQVFSPEIVRPFPKAGPRKVGTTNRRKRKAAILTDTPEKNALEEQQNKTTKKVKKTKKNVDKKKKKGVCKKVLQSSDESDNGDYSCLICCEDYVESLPGETWIQCQTCREWAHTKCVPGAGLTFVCVNCNNDNDD</sequence>
<dbReference type="InterPro" id="IPR004875">
    <property type="entry name" value="DDE_SF_endonuclease_dom"/>
</dbReference>
<dbReference type="SUPFAM" id="SSF57903">
    <property type="entry name" value="FYVE/PHD zinc finger"/>
    <property type="match status" value="1"/>
</dbReference>
<protein>
    <submittedName>
        <fullName evidence="4">Uncharacterized protein LOC112906062</fullName>
    </submittedName>
</protein>
<dbReference type="PANTHER" id="PTHR19303:SF71">
    <property type="entry name" value="ZINC FINGER PHD-TYPE DOMAIN-CONTAINING PROTEIN"/>
    <property type="match status" value="1"/>
</dbReference>
<proteinExistence type="predicted"/>
<keyword evidence="3" id="KW-1185">Reference proteome</keyword>
<evidence type="ECO:0000313" key="4">
    <source>
        <dbReference type="RefSeq" id="XP_025835433.1"/>
    </source>
</evidence>
<dbReference type="Gene3D" id="3.30.40.10">
    <property type="entry name" value="Zinc/RING finger domain, C3HC4 (zinc finger)"/>
    <property type="match status" value="1"/>
</dbReference>
<dbReference type="RefSeq" id="XP_025835433.1">
    <property type="nucleotide sequence ID" value="XM_025979648.1"/>
</dbReference>
<feature type="region of interest" description="Disordered" evidence="1">
    <location>
        <begin position="365"/>
        <end position="391"/>
    </location>
</feature>
<dbReference type="InterPro" id="IPR011011">
    <property type="entry name" value="Znf_FYVE_PHD"/>
</dbReference>
<reference evidence="4" key="1">
    <citation type="submission" date="2025-08" db="UniProtKB">
        <authorList>
            <consortium name="RefSeq"/>
        </authorList>
    </citation>
    <scope>IDENTIFICATION</scope>
    <source>
        <tissue evidence="4">Entire body</tissue>
    </source>
</reference>
<dbReference type="InParanoid" id="A0A7F5RHH1"/>
<dbReference type="GO" id="GO:0005634">
    <property type="term" value="C:nucleus"/>
    <property type="evidence" value="ECO:0007669"/>
    <property type="project" value="TreeGrafter"/>
</dbReference>
<dbReference type="Gene3D" id="3.30.420.10">
    <property type="entry name" value="Ribonuclease H-like superfamily/Ribonuclease H"/>
    <property type="match status" value="1"/>
</dbReference>
<dbReference type="Pfam" id="PF03184">
    <property type="entry name" value="DDE_1"/>
    <property type="match status" value="1"/>
</dbReference>